<evidence type="ECO:0008006" key="3">
    <source>
        <dbReference type="Google" id="ProtNLM"/>
    </source>
</evidence>
<sequence length="108" mass="11559">MVVDQVADGLSLRERVTVPGSASGADQPGSLAGGVRVTAHGPVLPIWVCAGCGSPWPCRTRRRELLIEYEDAPVSLSIYMASCLVSATQDMGWEPAGVLHRRFLGWLP</sequence>
<dbReference type="EMBL" id="BOPC01000007">
    <property type="protein sequence ID" value="GIJ25346.1"/>
    <property type="molecule type" value="Genomic_DNA"/>
</dbReference>
<name>A0ABQ4J5B3_9ACTN</name>
<protein>
    <recommendedName>
        <fullName evidence="3">Flavin reductase</fullName>
    </recommendedName>
</protein>
<reference evidence="1 2" key="1">
    <citation type="submission" date="2021-01" db="EMBL/GenBank/DDBJ databases">
        <title>Whole genome shotgun sequence of Verrucosispora qiuiae NBRC 106684.</title>
        <authorList>
            <person name="Komaki H."/>
            <person name="Tamura T."/>
        </authorList>
    </citation>
    <scope>NUCLEOTIDE SEQUENCE [LARGE SCALE GENOMIC DNA]</scope>
    <source>
        <strain evidence="1 2">NBRC 106684</strain>
    </source>
</reference>
<dbReference type="Proteomes" id="UP000653076">
    <property type="component" value="Unassembled WGS sequence"/>
</dbReference>
<organism evidence="1 2">
    <name type="scientific">Micromonospora qiuiae</name>
    <dbReference type="NCBI Taxonomy" id="502268"/>
    <lineage>
        <taxon>Bacteria</taxon>
        <taxon>Bacillati</taxon>
        <taxon>Actinomycetota</taxon>
        <taxon>Actinomycetes</taxon>
        <taxon>Micromonosporales</taxon>
        <taxon>Micromonosporaceae</taxon>
        <taxon>Micromonospora</taxon>
    </lineage>
</organism>
<evidence type="ECO:0000313" key="1">
    <source>
        <dbReference type="EMBL" id="GIJ25346.1"/>
    </source>
</evidence>
<comment type="caution">
    <text evidence="1">The sequence shown here is derived from an EMBL/GenBank/DDBJ whole genome shotgun (WGS) entry which is preliminary data.</text>
</comment>
<keyword evidence="2" id="KW-1185">Reference proteome</keyword>
<proteinExistence type="predicted"/>
<gene>
    <name evidence="1" type="ORF">Vqi01_05080</name>
</gene>
<evidence type="ECO:0000313" key="2">
    <source>
        <dbReference type="Proteomes" id="UP000653076"/>
    </source>
</evidence>
<accession>A0ABQ4J5B3</accession>